<evidence type="ECO:0000256" key="1">
    <source>
        <dbReference type="SAM" id="MobiDB-lite"/>
    </source>
</evidence>
<evidence type="ECO:0000313" key="3">
    <source>
        <dbReference type="Proteomes" id="UP001189429"/>
    </source>
</evidence>
<feature type="region of interest" description="Disordered" evidence="1">
    <location>
        <begin position="132"/>
        <end position="175"/>
    </location>
</feature>
<evidence type="ECO:0008006" key="4">
    <source>
        <dbReference type="Google" id="ProtNLM"/>
    </source>
</evidence>
<gene>
    <name evidence="2" type="ORF">PCOR1329_LOCUS43715</name>
</gene>
<feature type="non-terminal residue" evidence="2">
    <location>
        <position position="1"/>
    </location>
</feature>
<sequence length="970" mass="107425">KMEDRVGRDGEALAWGADEVPASAKSYYLRVLKQGLEKDTSLRNLREMHTVCVALDHLALGRTRTAADVLAQRLKALGLASTHGTWEKAQPLELVDPEGATLVDKEEELEAVREVALERRLGGKGAWPTYGSDSWKSGAHSTKGKGKQDPWAASKSKGKGHNSKGKSSDWSGRRELLPINPELGEPYLDERVRASRGFGGRSETFGAISDAANMCLAALNFLACAGWTSTPICCYSQPILSKAQERTLDHIWTASADLFSAADEKFDSDAVSRDLGNKRVNYQGESVSRRRELIADRVLPTWPSDGEARLFPVEEFVVGELREDILDPARCLLPEVDWPRAAPRLRNHASDDEWYQRVAAGAKLGIFGQVAAEDMFRGVNGEMVLNGAMGVDDILVTDSEDMKSCFNLFRMPDAWACYFAYEKQVAESAFGGDPHKLAFVYIRSAPMGWLGAVDVMQAMARRYVFQFGGVHRNTELRKDQPIPEVDISLVCLDGFDFIRHAQVIGGRHGAGIPERSAERQRFAQACKELGLPLNVRKSLVCGVRAAILGGELDGSRGVFRHTGDKSARLILKTAVLLSQEKWAQAALQHWAGTFCFGAKFRRPIFSTLQNAFTFLSADAWGRSALIEPPSEVWDELLVCCALIPLTFTSLRAPIRKTISAIDASETGGGASEARKFAQALDSNRAEQVEGWECAVMEESGGPSQSFVLFVLERLRWRLRNWGFAVAQCPLGQWDWGIGLAKELYFQSGIWFAIVPGSPANWLEATDARLLRYCEAPHKALHVDLFSRGDMSFPWHWHFRHRPRRASPLGEGLQSGARARCAGVVRDAPAEWASQCLPFAPSRRPRWTPRALAKAAARLARPEVAATVAEDISMLLESMRAGGELEHLTSMARAADYQGADVHLMTQTLVEGRRQAIPYPAFAWDWTEAQAYQRAQTQHINALELAAFLIFVRSRAGSVDFHVKRFFHVSD</sequence>
<keyword evidence="3" id="KW-1185">Reference proteome</keyword>
<evidence type="ECO:0000313" key="2">
    <source>
        <dbReference type="EMBL" id="CAK0851598.1"/>
    </source>
</evidence>
<feature type="non-terminal residue" evidence="2">
    <location>
        <position position="970"/>
    </location>
</feature>
<dbReference type="EMBL" id="CAUYUJ010015255">
    <property type="protein sequence ID" value="CAK0851598.1"/>
    <property type="molecule type" value="Genomic_DNA"/>
</dbReference>
<accession>A0ABN9TZ24</accession>
<protein>
    <recommendedName>
        <fullName evidence="4">RNA-dependent RNA polymerase</fullName>
    </recommendedName>
</protein>
<dbReference type="Proteomes" id="UP001189429">
    <property type="component" value="Unassembled WGS sequence"/>
</dbReference>
<name>A0ABN9TZ24_9DINO</name>
<comment type="caution">
    <text evidence="2">The sequence shown here is derived from an EMBL/GenBank/DDBJ whole genome shotgun (WGS) entry which is preliminary data.</text>
</comment>
<reference evidence="2" key="1">
    <citation type="submission" date="2023-10" db="EMBL/GenBank/DDBJ databases">
        <authorList>
            <person name="Chen Y."/>
            <person name="Shah S."/>
            <person name="Dougan E. K."/>
            <person name="Thang M."/>
            <person name="Chan C."/>
        </authorList>
    </citation>
    <scope>NUCLEOTIDE SEQUENCE [LARGE SCALE GENOMIC DNA]</scope>
</reference>
<organism evidence="2 3">
    <name type="scientific">Prorocentrum cordatum</name>
    <dbReference type="NCBI Taxonomy" id="2364126"/>
    <lineage>
        <taxon>Eukaryota</taxon>
        <taxon>Sar</taxon>
        <taxon>Alveolata</taxon>
        <taxon>Dinophyceae</taxon>
        <taxon>Prorocentrales</taxon>
        <taxon>Prorocentraceae</taxon>
        <taxon>Prorocentrum</taxon>
    </lineage>
</organism>
<proteinExistence type="predicted"/>